<keyword evidence="1" id="KW-0326">Glycosidase</keyword>
<feature type="compositionally biased region" description="Pro residues" evidence="3">
    <location>
        <begin position="932"/>
        <end position="948"/>
    </location>
</feature>
<evidence type="ECO:0000259" key="5">
    <source>
        <dbReference type="PROSITE" id="PS50853"/>
    </source>
</evidence>
<feature type="region of interest" description="Disordered" evidence="3">
    <location>
        <begin position="877"/>
        <end position="955"/>
    </location>
</feature>
<keyword evidence="2" id="KW-0119">Carbohydrate metabolism</keyword>
<feature type="compositionally biased region" description="Polar residues" evidence="3">
    <location>
        <begin position="234"/>
        <end position="247"/>
    </location>
</feature>
<dbReference type="InterPro" id="IPR013783">
    <property type="entry name" value="Ig-like_fold"/>
</dbReference>
<keyword evidence="4" id="KW-0732">Signal</keyword>
<proteinExistence type="predicted"/>
<accession>A0ABT7FU64</accession>
<feature type="signal peptide" evidence="4">
    <location>
        <begin position="1"/>
        <end position="31"/>
    </location>
</feature>
<dbReference type="PANTHER" id="PTHR48125">
    <property type="entry name" value="LP07818P1"/>
    <property type="match status" value="1"/>
</dbReference>
<sequence>MNNNRRLWMQVTVAGLTSLSLGFGTLTPAHAQDFTPPPAAQEPQASTEDQDTSRAEGPKLTGVLAEGQLITAQWELAPAEFQTSYHQVQLLKVQNGKPVTSKPVVDQFVAGNATHYQFANVAPGDYVVRVFAVRGVENSQFSQSRILTTTDKPQAPEAPHKPYLQLKKGKTARVEWDRRSTGSTRIHTYVVKLQPNDGSGPLEQKVTGTSTYPENFAEFPNLKPGVQYTATVEAQSATGNSRPSETSEPLAVSDDPTPEFTIDTDTIDLAKGGEFTVTGKGYTGPAAQEGVYVVFWAASKWTPGELPRDIEKKGVSVHIKPEEITNGTFTKKIQINPGEITLAHGDSYQVGTLAGGNQLPIDRRLDLAKPIKLASQSLAAVEASVKDQMVHAKWKLAENDKRGSSIRITLYREENDHNTYVNHLERGPQASSAEFPNVQPGTYRVGVKANLNRDEFDTPQWTEEKFSETVTVVDPDAPQPPAAKPANPAKPEVPAPAPAQPSVPAPSKPAPAPAPSQDQKPSKPAKPSTPAKPGQKTPENNALKTPDAPRISPASAKDYSKAGLFYSLAGYEDIKKVEARLVPVDDKGNQESDDFITPSEIANGYAEFTGLKKGQRYRGQIRVITEKGETAWSDYSSIFLSQTPEQGIDPDLSLFPATPLDSRKANTITVNGTGYLNGKEMNLYVLENTDVPDDGRFTADTAKKALASTTAKVTDGKFSQNLEIPANTLNPKKKYFVASVDKHGNHEYDYAVLLKVKDGAVATPTLDVSTTTVNAATGGDITVRGAGFVGEGASQGVYVAVYKKSQWNVGKSAPVGRPVAAEWVRMNELNNGSFVKRINIPANALDPNEQYVIGTLAAHALSQTNRELDTAQDLVVTNGPTAPAMPEAPQAPNVPGAADAPEGPGAHPAPGNPSEQPAPEAPGEQPNQTPQVTPPNATPPSAPTPPSTTTPDTITSSPWFKAIAAVGGIGLVFAGIGAALQGLRHNVPVINDFLTNLERTIQNFFGGRR</sequence>
<dbReference type="RefSeq" id="WP_239264962.1">
    <property type="nucleotide sequence ID" value="NZ_JAKRDN010000008.1"/>
</dbReference>
<comment type="caution">
    <text evidence="6">The sequence shown here is derived from an EMBL/GenBank/DDBJ whole genome shotgun (WGS) entry which is preliminary data.</text>
</comment>
<dbReference type="SMART" id="SM00060">
    <property type="entry name" value="FN3"/>
    <property type="match status" value="3"/>
</dbReference>
<evidence type="ECO:0000256" key="4">
    <source>
        <dbReference type="SAM" id="SignalP"/>
    </source>
</evidence>
<dbReference type="InterPro" id="IPR003961">
    <property type="entry name" value="FN3_dom"/>
</dbReference>
<feature type="compositionally biased region" description="Pro residues" evidence="3">
    <location>
        <begin position="491"/>
        <end position="514"/>
    </location>
</feature>
<organism evidence="6 7">
    <name type="scientific">Corynebacterium pseudodiphtheriticum</name>
    <dbReference type="NCBI Taxonomy" id="37637"/>
    <lineage>
        <taxon>Bacteria</taxon>
        <taxon>Bacillati</taxon>
        <taxon>Actinomycetota</taxon>
        <taxon>Actinomycetes</taxon>
        <taxon>Mycobacteriales</taxon>
        <taxon>Corynebacteriaceae</taxon>
        <taxon>Corynebacterium</taxon>
    </lineage>
</organism>
<gene>
    <name evidence="6" type="ORF">QPX23_02060</name>
</gene>
<feature type="compositionally biased region" description="Basic and acidic residues" evidence="3">
    <location>
        <begin position="458"/>
        <end position="467"/>
    </location>
</feature>
<dbReference type="CDD" id="cd00063">
    <property type="entry name" value="FN3"/>
    <property type="match status" value="1"/>
</dbReference>
<feature type="chain" id="PRO_5045998129" evidence="4">
    <location>
        <begin position="32"/>
        <end position="1009"/>
    </location>
</feature>
<protein>
    <submittedName>
        <fullName evidence="6">Fibronectin type III domain-containing protein</fullName>
    </submittedName>
</protein>
<evidence type="ECO:0000313" key="6">
    <source>
        <dbReference type="EMBL" id="MDK4289522.1"/>
    </source>
</evidence>
<dbReference type="PANTHER" id="PTHR48125:SF12">
    <property type="entry name" value="AT HOOK TRANSCRIPTION FACTOR FAMILY-RELATED"/>
    <property type="match status" value="1"/>
</dbReference>
<feature type="compositionally biased region" description="Low complexity" evidence="3">
    <location>
        <begin position="895"/>
        <end position="931"/>
    </location>
</feature>
<dbReference type="PROSITE" id="PS50853">
    <property type="entry name" value="FN3"/>
    <property type="match status" value="1"/>
</dbReference>
<dbReference type="EMBL" id="JASNUQ010000002">
    <property type="protein sequence ID" value="MDK4289522.1"/>
    <property type="molecule type" value="Genomic_DNA"/>
</dbReference>
<keyword evidence="7" id="KW-1185">Reference proteome</keyword>
<keyword evidence="2" id="KW-0624">Polysaccharide degradation</keyword>
<evidence type="ECO:0000256" key="1">
    <source>
        <dbReference type="ARBA" id="ARBA00023295"/>
    </source>
</evidence>
<evidence type="ECO:0000256" key="2">
    <source>
        <dbReference type="ARBA" id="ARBA00023326"/>
    </source>
</evidence>
<feature type="domain" description="Fibronectin type-III" evidence="5">
    <location>
        <begin position="158"/>
        <end position="255"/>
    </location>
</feature>
<name>A0ABT7FU64_9CORY</name>
<dbReference type="Pfam" id="PF00041">
    <property type="entry name" value="fn3"/>
    <property type="match status" value="1"/>
</dbReference>
<keyword evidence="1" id="KW-0378">Hydrolase</keyword>
<dbReference type="PROSITE" id="PS51318">
    <property type="entry name" value="TAT"/>
    <property type="match status" value="1"/>
</dbReference>
<dbReference type="Proteomes" id="UP001239759">
    <property type="component" value="Unassembled WGS sequence"/>
</dbReference>
<evidence type="ECO:0000256" key="3">
    <source>
        <dbReference type="SAM" id="MobiDB-lite"/>
    </source>
</evidence>
<evidence type="ECO:0000313" key="7">
    <source>
        <dbReference type="Proteomes" id="UP001239759"/>
    </source>
</evidence>
<dbReference type="InterPro" id="IPR036116">
    <property type="entry name" value="FN3_sf"/>
</dbReference>
<dbReference type="Gene3D" id="2.60.40.10">
    <property type="entry name" value="Immunoglobulins"/>
    <property type="match status" value="1"/>
</dbReference>
<feature type="region of interest" description="Disordered" evidence="3">
    <location>
        <begin position="458"/>
        <end position="555"/>
    </location>
</feature>
<dbReference type="InterPro" id="IPR006311">
    <property type="entry name" value="TAT_signal"/>
</dbReference>
<feature type="region of interest" description="Disordered" evidence="3">
    <location>
        <begin position="234"/>
        <end position="259"/>
    </location>
</feature>
<feature type="region of interest" description="Disordered" evidence="3">
    <location>
        <begin position="28"/>
        <end position="55"/>
    </location>
</feature>
<dbReference type="SUPFAM" id="SSF49265">
    <property type="entry name" value="Fibronectin type III"/>
    <property type="match status" value="1"/>
</dbReference>
<reference evidence="6 7" key="1">
    <citation type="submission" date="2023-05" db="EMBL/GenBank/DDBJ databases">
        <title>Metabolic capabilities are highly conserved among human nasal-associated Corynebacterium species in pangenomic analyses.</title>
        <authorList>
            <person name="Tran T.H."/>
            <person name="Roberts A.Q."/>
            <person name="Escapa I.F."/>
            <person name="Gao W."/>
            <person name="Conlan S."/>
            <person name="Kong H."/>
            <person name="Segre J.A."/>
            <person name="Kelly M.S."/>
            <person name="Lemon K.P."/>
        </authorList>
    </citation>
    <scope>NUCLEOTIDE SEQUENCE [LARGE SCALE GENOMIC DNA]</scope>
    <source>
        <strain evidence="6 7">KPL3772</strain>
    </source>
</reference>